<feature type="compositionally biased region" description="Low complexity" evidence="1">
    <location>
        <begin position="71"/>
        <end position="87"/>
    </location>
</feature>
<feature type="signal peptide" evidence="2">
    <location>
        <begin position="1"/>
        <end position="23"/>
    </location>
</feature>
<gene>
    <name evidence="3" type="ORF">L0M14_05835</name>
</gene>
<protein>
    <submittedName>
        <fullName evidence="3">Uncharacterized protein</fullName>
    </submittedName>
</protein>
<dbReference type="EMBL" id="CP090978">
    <property type="protein sequence ID" value="UJF34692.1"/>
    <property type="molecule type" value="Genomic_DNA"/>
</dbReference>
<reference evidence="3 4" key="1">
    <citation type="journal article" date="2024" name="Int. J. Syst. Evol. Microbiol.">
        <title>Paenibacillus hexagrammi sp. nov., a novel bacterium isolated from the gut content of Hexagrammos agrammus.</title>
        <authorList>
            <person name="Jung H.K."/>
            <person name="Kim D.G."/>
            <person name="Zin H."/>
            <person name="Park J."/>
            <person name="Jung H."/>
            <person name="Kim Y.O."/>
            <person name="Kong H.J."/>
            <person name="Kim J.W."/>
            <person name="Kim Y.S."/>
        </authorList>
    </citation>
    <scope>NUCLEOTIDE SEQUENCE [LARGE SCALE GENOMIC DNA]</scope>
    <source>
        <strain evidence="3 4">YPD9-1</strain>
    </source>
</reference>
<feature type="region of interest" description="Disordered" evidence="1">
    <location>
        <begin position="69"/>
        <end position="92"/>
    </location>
</feature>
<evidence type="ECO:0000313" key="3">
    <source>
        <dbReference type="EMBL" id="UJF34692.1"/>
    </source>
</evidence>
<organism evidence="3 4">
    <name type="scientific">Paenibacillus hexagrammi</name>
    <dbReference type="NCBI Taxonomy" id="2908839"/>
    <lineage>
        <taxon>Bacteria</taxon>
        <taxon>Bacillati</taxon>
        <taxon>Bacillota</taxon>
        <taxon>Bacilli</taxon>
        <taxon>Bacillales</taxon>
        <taxon>Paenibacillaceae</taxon>
        <taxon>Paenibacillus</taxon>
    </lineage>
</organism>
<evidence type="ECO:0000256" key="1">
    <source>
        <dbReference type="SAM" id="MobiDB-lite"/>
    </source>
</evidence>
<accession>A0ABY3SNX2</accession>
<feature type="compositionally biased region" description="Gly residues" evidence="1">
    <location>
        <begin position="200"/>
        <end position="209"/>
    </location>
</feature>
<proteinExistence type="predicted"/>
<dbReference type="RefSeq" id="WP_235121266.1">
    <property type="nucleotide sequence ID" value="NZ_CP090978.1"/>
</dbReference>
<evidence type="ECO:0000313" key="4">
    <source>
        <dbReference type="Proteomes" id="UP001649230"/>
    </source>
</evidence>
<dbReference type="Proteomes" id="UP001649230">
    <property type="component" value="Chromosome"/>
</dbReference>
<feature type="region of interest" description="Disordered" evidence="1">
    <location>
        <begin position="156"/>
        <end position="218"/>
    </location>
</feature>
<keyword evidence="2" id="KW-0732">Signal</keyword>
<feature type="compositionally biased region" description="Low complexity" evidence="1">
    <location>
        <begin position="161"/>
        <end position="199"/>
    </location>
</feature>
<name>A0ABY3SNX2_9BACL</name>
<feature type="chain" id="PRO_5046485982" evidence="2">
    <location>
        <begin position="24"/>
        <end position="218"/>
    </location>
</feature>
<sequence length="218" mass="22404">MKQPLKVLSTSLGLMLVGHMLLAQSGQAETAVPEQNGQVGSAKLVEWSTDAVKQYFDANVDWNLPVPADLGATASPSPTPTDSSGQSSGVGGSSSPVIVNHYGGGFGWDDLLLYHLILNSGSPYSSSRWVSSHPSYDYRTKQPYVAKTYTADTFANRSKTKTPTTSSSTGSFTTNKSGASTTSRSSTSSSSKSSSTSSGSIGGRSGGFSSGSSSSSGS</sequence>
<evidence type="ECO:0000256" key="2">
    <source>
        <dbReference type="SAM" id="SignalP"/>
    </source>
</evidence>
<keyword evidence="4" id="KW-1185">Reference proteome</keyword>